<evidence type="ECO:0000256" key="4">
    <source>
        <dbReference type="ARBA" id="ARBA00022540"/>
    </source>
</evidence>
<dbReference type="GO" id="GO:0005851">
    <property type="term" value="C:eukaryotic translation initiation factor 2B complex"/>
    <property type="evidence" value="ECO:0007669"/>
    <property type="project" value="TreeGrafter"/>
</dbReference>
<keyword evidence="3" id="KW-0963">Cytoplasm</keyword>
<evidence type="ECO:0000256" key="1">
    <source>
        <dbReference type="ARBA" id="ARBA00004514"/>
    </source>
</evidence>
<dbReference type="GO" id="GO:0003743">
    <property type="term" value="F:translation initiation factor activity"/>
    <property type="evidence" value="ECO:0007669"/>
    <property type="project" value="TreeGrafter"/>
</dbReference>
<dbReference type="InterPro" id="IPR035543">
    <property type="entry name" value="eIF-2B_epsilon_N"/>
</dbReference>
<evidence type="ECO:0000256" key="5">
    <source>
        <dbReference type="ARBA" id="ARBA00022917"/>
    </source>
</evidence>
<keyword evidence="9" id="KW-1185">Reference proteome</keyword>
<dbReference type="SUPFAM" id="SSF51161">
    <property type="entry name" value="Trimeric LpxA-like enzymes"/>
    <property type="match status" value="1"/>
</dbReference>
<dbReference type="EMBL" id="RBNI01016376">
    <property type="protein sequence ID" value="RUP09755.1"/>
    <property type="molecule type" value="Genomic_DNA"/>
</dbReference>
<dbReference type="GO" id="GO:0005085">
    <property type="term" value="F:guanyl-nucleotide exchange factor activity"/>
    <property type="evidence" value="ECO:0007669"/>
    <property type="project" value="TreeGrafter"/>
</dbReference>
<dbReference type="SUPFAM" id="SSF53448">
    <property type="entry name" value="Nucleotide-diphospho-sugar transferases"/>
    <property type="match status" value="1"/>
</dbReference>
<feature type="non-terminal residue" evidence="8">
    <location>
        <position position="1"/>
    </location>
</feature>
<dbReference type="OrthoDB" id="424572at2759"/>
<dbReference type="GO" id="GO:0031369">
    <property type="term" value="F:translation initiation factor binding"/>
    <property type="evidence" value="ECO:0007669"/>
    <property type="project" value="TreeGrafter"/>
</dbReference>
<keyword evidence="4" id="KW-0396">Initiation factor</keyword>
<evidence type="ECO:0000313" key="9">
    <source>
        <dbReference type="Proteomes" id="UP000268093"/>
    </source>
</evidence>
<sequence length="493" mass="55164">PPPRYTQCLLPLCNAPLLNYTLEFLAVSGIQEVFIFCTAHADQIRQYLEYVSLLAAPIKTYNSSNCSIINSIFIASPHSLSLGSDSKWRKPHSPFTIHIVTASECNSVGDALRELDAHQLITTDFILVNGDVVSNMRIDKVLEAHRARKKADKNSIMTMVLKEASAFHPSRAKGESSIFVLDASTNECVHYEALYAYPRKRRVTVNQEVFEKHPEVEFRNDLIDTFIDICSVETFVLTTPIASFREQVPALFTENFDYQSMRRDFVHGILTSDLLGKTIYTHIISDEYAGRVKNGQIYDSISVAVLSYALSPSPLASCCDSKDVLSRWTFPMVPDSNLQEDDAYEHLHGGIYKEQNVVLSRSCVLGDHVQIGTGTRVGENVRISNSVIGRRCVIGAGAVIEGAYLWNDVVVGEECSVIGSILADGVKLEKRVHVPRGCLISFNVVLGPQITLPRYSKISLRRQPKEDIFGDEEEEEEEDEEEEGVCIYILRVF</sequence>
<reference evidence="8 9" key="1">
    <citation type="journal article" date="2018" name="New Phytol.">
        <title>Phylogenomics of Endogonaceae and evolution of mycorrhizas within Mucoromycota.</title>
        <authorList>
            <person name="Chang Y."/>
            <person name="Desiro A."/>
            <person name="Na H."/>
            <person name="Sandor L."/>
            <person name="Lipzen A."/>
            <person name="Clum A."/>
            <person name="Barry K."/>
            <person name="Grigoriev I.V."/>
            <person name="Martin F.M."/>
            <person name="Stajich J.E."/>
            <person name="Smith M.E."/>
            <person name="Bonito G."/>
            <person name="Spatafora J.W."/>
        </authorList>
    </citation>
    <scope>NUCLEOTIDE SEQUENCE [LARGE SCALE GENOMIC DNA]</scope>
    <source>
        <strain evidence="8 9">GMNB39</strain>
    </source>
</reference>
<dbReference type="PANTHER" id="PTHR45887">
    <property type="entry name" value="TRANSLATION INITIATION FACTOR EIF-2B SUBUNIT EPSILON"/>
    <property type="match status" value="1"/>
</dbReference>
<evidence type="ECO:0000313" key="8">
    <source>
        <dbReference type="EMBL" id="RUP09755.1"/>
    </source>
</evidence>
<dbReference type="Proteomes" id="UP000268093">
    <property type="component" value="Unassembled WGS sequence"/>
</dbReference>
<comment type="subunit">
    <text evidence="6">Component of the translation initiation factor 2B (eIF2B) complex which is a heterodecamer of two sets of five different subunits: alpha, beta, gamma, delta and epsilon. Subunits alpha, beta and delta comprise a regulatory subcomplex and subunits epsilon and gamma comprise a catalytic subcomplex. Within the complex, the hexameric regulatory complex resides at the center, with the two heterodimeric catalytic subcomplexes bound on opposite sides.</text>
</comment>
<dbReference type="Pfam" id="PF25084">
    <property type="entry name" value="LbH_EIF2B"/>
    <property type="match status" value="1"/>
</dbReference>
<dbReference type="AlphaFoldDB" id="A0A433B405"/>
<evidence type="ECO:0000256" key="3">
    <source>
        <dbReference type="ARBA" id="ARBA00022490"/>
    </source>
</evidence>
<keyword evidence="5" id="KW-0648">Protein biosynthesis</keyword>
<dbReference type="CDD" id="cd04197">
    <property type="entry name" value="eIF-2B_epsilon_N"/>
    <property type="match status" value="1"/>
</dbReference>
<organism evidence="8 9">
    <name type="scientific">Jimgerdemannia flammicorona</name>
    <dbReference type="NCBI Taxonomy" id="994334"/>
    <lineage>
        <taxon>Eukaryota</taxon>
        <taxon>Fungi</taxon>
        <taxon>Fungi incertae sedis</taxon>
        <taxon>Mucoromycota</taxon>
        <taxon>Mucoromycotina</taxon>
        <taxon>Endogonomycetes</taxon>
        <taxon>Endogonales</taxon>
        <taxon>Endogonaceae</taxon>
        <taxon>Jimgerdemannia</taxon>
    </lineage>
</organism>
<dbReference type="InterPro" id="IPR056764">
    <property type="entry name" value="LbH_EIF2B3/5"/>
</dbReference>
<accession>A0A433B405</accession>
<dbReference type="Gene3D" id="3.90.550.10">
    <property type="entry name" value="Spore Coat Polysaccharide Biosynthesis Protein SpsA, Chain A"/>
    <property type="match status" value="1"/>
</dbReference>
<proteinExistence type="inferred from homology"/>
<dbReference type="InterPro" id="IPR011004">
    <property type="entry name" value="Trimer_LpxA-like_sf"/>
</dbReference>
<comment type="caution">
    <text evidence="8">The sequence shown here is derived from an EMBL/GenBank/DDBJ whole genome shotgun (WGS) entry which is preliminary data.</text>
</comment>
<name>A0A433B405_9FUNG</name>
<comment type="similarity">
    <text evidence="2">Belongs to the eIF-2B gamma/epsilon subunits family.</text>
</comment>
<comment type="subcellular location">
    <subcellularLocation>
        <location evidence="1">Cytoplasm</location>
        <location evidence="1">Cytosol</location>
    </subcellularLocation>
</comment>
<dbReference type="InterPro" id="IPR029044">
    <property type="entry name" value="Nucleotide-diphossugar_trans"/>
</dbReference>
<evidence type="ECO:0000256" key="2">
    <source>
        <dbReference type="ARBA" id="ARBA00007878"/>
    </source>
</evidence>
<dbReference type="InterPro" id="IPR051956">
    <property type="entry name" value="eIF2B_epsilon"/>
</dbReference>
<feature type="domain" description="EIF2B subunit epsilon/gamma LbH" evidence="7">
    <location>
        <begin position="349"/>
        <end position="452"/>
    </location>
</feature>
<evidence type="ECO:0000259" key="7">
    <source>
        <dbReference type="Pfam" id="PF25084"/>
    </source>
</evidence>
<evidence type="ECO:0000256" key="6">
    <source>
        <dbReference type="ARBA" id="ARBA00046432"/>
    </source>
</evidence>
<protein>
    <recommendedName>
        <fullName evidence="7">EIF2B subunit epsilon/gamma LbH domain-containing protein</fullName>
    </recommendedName>
</protein>
<dbReference type="PANTHER" id="PTHR45887:SF1">
    <property type="entry name" value="TRANSLATION INITIATION FACTOR EIF-2B SUBUNIT EPSILON"/>
    <property type="match status" value="1"/>
</dbReference>
<gene>
    <name evidence="8" type="ORF">BC936DRAFT_140066</name>
</gene>
<dbReference type="Gene3D" id="2.160.10.10">
    <property type="entry name" value="Hexapeptide repeat proteins"/>
    <property type="match status" value="1"/>
</dbReference>